<evidence type="ECO:0000313" key="2">
    <source>
        <dbReference type="Proteomes" id="UP001066276"/>
    </source>
</evidence>
<accession>A0AAV7W7H6</accession>
<feature type="non-terminal residue" evidence="1">
    <location>
        <position position="1"/>
    </location>
</feature>
<dbReference type="Proteomes" id="UP001066276">
    <property type="component" value="Chromosome 1_2"/>
</dbReference>
<dbReference type="EMBL" id="JANPWB010000002">
    <property type="protein sequence ID" value="KAJ1208840.1"/>
    <property type="molecule type" value="Genomic_DNA"/>
</dbReference>
<sequence length="77" mass="8754">GLYRSYGGDCHSRLTAHTEEVLEFIEDCPTKRLTRGQRIALETEITEEEITMSVGQLFRRLSSQVANLLCAAYKEAF</sequence>
<proteinExistence type="predicted"/>
<keyword evidence="2" id="KW-1185">Reference proteome</keyword>
<feature type="non-terminal residue" evidence="1">
    <location>
        <position position="77"/>
    </location>
</feature>
<organism evidence="1 2">
    <name type="scientific">Pleurodeles waltl</name>
    <name type="common">Iberian ribbed newt</name>
    <dbReference type="NCBI Taxonomy" id="8319"/>
    <lineage>
        <taxon>Eukaryota</taxon>
        <taxon>Metazoa</taxon>
        <taxon>Chordata</taxon>
        <taxon>Craniata</taxon>
        <taxon>Vertebrata</taxon>
        <taxon>Euteleostomi</taxon>
        <taxon>Amphibia</taxon>
        <taxon>Batrachia</taxon>
        <taxon>Caudata</taxon>
        <taxon>Salamandroidea</taxon>
        <taxon>Salamandridae</taxon>
        <taxon>Pleurodelinae</taxon>
        <taxon>Pleurodeles</taxon>
    </lineage>
</organism>
<name>A0AAV7W7H6_PLEWA</name>
<reference evidence="1" key="1">
    <citation type="journal article" date="2022" name="bioRxiv">
        <title>Sequencing and chromosome-scale assembly of the giantPleurodeles waltlgenome.</title>
        <authorList>
            <person name="Brown T."/>
            <person name="Elewa A."/>
            <person name="Iarovenko S."/>
            <person name="Subramanian E."/>
            <person name="Araus A.J."/>
            <person name="Petzold A."/>
            <person name="Susuki M."/>
            <person name="Suzuki K.-i.T."/>
            <person name="Hayashi T."/>
            <person name="Toyoda A."/>
            <person name="Oliveira C."/>
            <person name="Osipova E."/>
            <person name="Leigh N.D."/>
            <person name="Simon A."/>
            <person name="Yun M.H."/>
        </authorList>
    </citation>
    <scope>NUCLEOTIDE SEQUENCE</scope>
    <source>
        <strain evidence="1">20211129_DDA</strain>
        <tissue evidence="1">Liver</tissue>
    </source>
</reference>
<gene>
    <name evidence="1" type="ORF">NDU88_004223</name>
</gene>
<protein>
    <submittedName>
        <fullName evidence="1">Uncharacterized protein</fullName>
    </submittedName>
</protein>
<evidence type="ECO:0000313" key="1">
    <source>
        <dbReference type="EMBL" id="KAJ1208840.1"/>
    </source>
</evidence>
<comment type="caution">
    <text evidence="1">The sequence shown here is derived from an EMBL/GenBank/DDBJ whole genome shotgun (WGS) entry which is preliminary data.</text>
</comment>
<dbReference type="AlphaFoldDB" id="A0AAV7W7H6"/>